<dbReference type="AlphaFoldDB" id="A0AAU8IJA4"/>
<dbReference type="CDD" id="cd00405">
    <property type="entry name" value="PRAI"/>
    <property type="match status" value="1"/>
</dbReference>
<evidence type="ECO:0000256" key="9">
    <source>
        <dbReference type="HAMAP-Rule" id="MF_00135"/>
    </source>
</evidence>
<dbReference type="PANTHER" id="PTHR42894:SF1">
    <property type="entry name" value="N-(5'-PHOSPHORIBOSYL)ANTHRANILATE ISOMERASE"/>
    <property type="match status" value="1"/>
</dbReference>
<dbReference type="Pfam" id="PF00697">
    <property type="entry name" value="PRAI"/>
    <property type="match status" value="1"/>
</dbReference>
<dbReference type="NCBIfam" id="NF002301">
    <property type="entry name" value="PRK01222.2-1"/>
    <property type="match status" value="1"/>
</dbReference>
<evidence type="ECO:0000259" key="10">
    <source>
        <dbReference type="Pfam" id="PF00697"/>
    </source>
</evidence>
<comment type="similarity">
    <text evidence="9">Belongs to the TrpF family.</text>
</comment>
<evidence type="ECO:0000313" key="11">
    <source>
        <dbReference type="EMBL" id="XCJ18402.1"/>
    </source>
</evidence>
<evidence type="ECO:0000256" key="5">
    <source>
        <dbReference type="ARBA" id="ARBA00022605"/>
    </source>
</evidence>
<accession>A0AAU8IJA4</accession>
<dbReference type="GO" id="GO:0004640">
    <property type="term" value="F:phosphoribosylanthranilate isomerase activity"/>
    <property type="evidence" value="ECO:0007669"/>
    <property type="project" value="UniProtKB-UniRule"/>
</dbReference>
<dbReference type="EC" id="5.3.1.24" evidence="3 9"/>
<evidence type="ECO:0000256" key="8">
    <source>
        <dbReference type="ARBA" id="ARBA00023235"/>
    </source>
</evidence>
<gene>
    <name evidence="9" type="primary">trpF</name>
    <name evidence="11" type="ORF">ABNN70_11505</name>
</gene>
<evidence type="ECO:0000256" key="4">
    <source>
        <dbReference type="ARBA" id="ARBA00022272"/>
    </source>
</evidence>
<comment type="pathway">
    <text evidence="2 9">Amino-acid biosynthesis; L-tryptophan biosynthesis; L-tryptophan from chorismate: step 3/5.</text>
</comment>
<keyword evidence="7 9" id="KW-0057">Aromatic amino acid biosynthesis</keyword>
<name>A0AAU8IJA4_9BACL</name>
<dbReference type="PANTHER" id="PTHR42894">
    <property type="entry name" value="N-(5'-PHOSPHORIBOSYL)ANTHRANILATE ISOMERASE"/>
    <property type="match status" value="1"/>
</dbReference>
<dbReference type="InterPro" id="IPR013785">
    <property type="entry name" value="Aldolase_TIM"/>
</dbReference>
<sequence>MQSRADFIGFIFTVRSERVVQAPEVSRWLKELGDSGGKKLVGVFADDSIEKISDVLGYVALDVIQLHGHESPRETADIRRTTGVSVWKTIHHGPDTVEMMHSYSGMVDGFVIDTKVKGMMGGTGKTFDWNSVPAYEAEAKEQHVPCLIAGGVKPENIQHLLAFQPSGIDISSGIESHFRKDCHLMRKIEEKVWINDAQTASD</sequence>
<comment type="catalytic activity">
    <reaction evidence="1 9">
        <text>N-(5-phospho-beta-D-ribosyl)anthranilate = 1-(2-carboxyphenylamino)-1-deoxy-D-ribulose 5-phosphate</text>
        <dbReference type="Rhea" id="RHEA:21540"/>
        <dbReference type="ChEBI" id="CHEBI:18277"/>
        <dbReference type="ChEBI" id="CHEBI:58613"/>
        <dbReference type="EC" id="5.3.1.24"/>
    </reaction>
</comment>
<dbReference type="Gene3D" id="3.20.20.70">
    <property type="entry name" value="Aldolase class I"/>
    <property type="match status" value="1"/>
</dbReference>
<feature type="domain" description="N-(5'phosphoribosyl) anthranilate isomerase (PRAI)" evidence="10">
    <location>
        <begin position="3"/>
        <end position="190"/>
    </location>
</feature>
<evidence type="ECO:0000256" key="6">
    <source>
        <dbReference type="ARBA" id="ARBA00022822"/>
    </source>
</evidence>
<dbReference type="InterPro" id="IPR001240">
    <property type="entry name" value="PRAI_dom"/>
</dbReference>
<evidence type="ECO:0000256" key="3">
    <source>
        <dbReference type="ARBA" id="ARBA00012572"/>
    </source>
</evidence>
<dbReference type="HAMAP" id="MF_00135">
    <property type="entry name" value="PRAI"/>
    <property type="match status" value="1"/>
</dbReference>
<organism evidence="11">
    <name type="scientific">Sporolactobacillus sp. Y61</name>
    <dbReference type="NCBI Taxonomy" id="3160863"/>
    <lineage>
        <taxon>Bacteria</taxon>
        <taxon>Bacillati</taxon>
        <taxon>Bacillota</taxon>
        <taxon>Bacilli</taxon>
        <taxon>Bacillales</taxon>
        <taxon>Sporolactobacillaceae</taxon>
        <taxon>Sporolactobacillus</taxon>
    </lineage>
</organism>
<reference evidence="11" key="1">
    <citation type="submission" date="2024-06" db="EMBL/GenBank/DDBJ databases">
        <authorList>
            <person name="Fan A."/>
            <person name="Zhang F.Y."/>
            <person name="Zhang L."/>
        </authorList>
    </citation>
    <scope>NUCLEOTIDE SEQUENCE</scope>
    <source>
        <strain evidence="11">Y61</strain>
    </source>
</reference>
<dbReference type="SUPFAM" id="SSF51366">
    <property type="entry name" value="Ribulose-phoshate binding barrel"/>
    <property type="match status" value="1"/>
</dbReference>
<keyword evidence="6 9" id="KW-0822">Tryptophan biosynthesis</keyword>
<keyword evidence="5 9" id="KW-0028">Amino-acid biosynthesis</keyword>
<proteinExistence type="inferred from homology"/>
<dbReference type="InterPro" id="IPR044643">
    <property type="entry name" value="TrpF_fam"/>
</dbReference>
<dbReference type="GO" id="GO:0000162">
    <property type="term" value="P:L-tryptophan biosynthetic process"/>
    <property type="evidence" value="ECO:0007669"/>
    <property type="project" value="UniProtKB-UniRule"/>
</dbReference>
<evidence type="ECO:0000256" key="1">
    <source>
        <dbReference type="ARBA" id="ARBA00001164"/>
    </source>
</evidence>
<evidence type="ECO:0000256" key="2">
    <source>
        <dbReference type="ARBA" id="ARBA00004664"/>
    </source>
</evidence>
<dbReference type="InterPro" id="IPR011060">
    <property type="entry name" value="RibuloseP-bd_barrel"/>
</dbReference>
<protein>
    <recommendedName>
        <fullName evidence="4 9">N-(5'-phosphoribosyl)anthranilate isomerase</fullName>
        <shortName evidence="9">PRAI</shortName>
        <ecNumber evidence="3 9">5.3.1.24</ecNumber>
    </recommendedName>
</protein>
<dbReference type="RefSeq" id="WP_353949426.1">
    <property type="nucleotide sequence ID" value="NZ_CP159510.1"/>
</dbReference>
<dbReference type="EMBL" id="CP159510">
    <property type="protein sequence ID" value="XCJ18402.1"/>
    <property type="molecule type" value="Genomic_DNA"/>
</dbReference>
<keyword evidence="8 9" id="KW-0413">Isomerase</keyword>
<evidence type="ECO:0000256" key="7">
    <source>
        <dbReference type="ARBA" id="ARBA00023141"/>
    </source>
</evidence>